<keyword evidence="4" id="KW-1185">Reference proteome</keyword>
<evidence type="ECO:0000313" key="4">
    <source>
        <dbReference type="Proteomes" id="UP000281498"/>
    </source>
</evidence>
<dbReference type="EMBL" id="PDOE01000001">
    <property type="protein sequence ID" value="RKL69227.1"/>
    <property type="molecule type" value="Genomic_DNA"/>
</dbReference>
<keyword evidence="1" id="KW-1133">Transmembrane helix</keyword>
<organism evidence="3 4">
    <name type="scientific">Salipaludibacillus neizhouensis</name>
    <dbReference type="NCBI Taxonomy" id="885475"/>
    <lineage>
        <taxon>Bacteria</taxon>
        <taxon>Bacillati</taxon>
        <taxon>Bacillota</taxon>
        <taxon>Bacilli</taxon>
        <taxon>Bacillales</taxon>
        <taxon>Bacillaceae</taxon>
    </lineage>
</organism>
<accession>A0A3A9K9N9</accession>
<keyword evidence="1" id="KW-0812">Transmembrane</keyword>
<dbReference type="Pfam" id="PF09851">
    <property type="entry name" value="SHOCT"/>
    <property type="match status" value="1"/>
</dbReference>
<feature type="transmembrane region" description="Helical" evidence="1">
    <location>
        <begin position="12"/>
        <end position="32"/>
    </location>
</feature>
<keyword evidence="1" id="KW-0472">Membrane</keyword>
<evidence type="ECO:0000256" key="1">
    <source>
        <dbReference type="SAM" id="Phobius"/>
    </source>
</evidence>
<sequence length="77" mass="9018">MMNMMNGSMILMMIFCILVIGLVIYGVFSLLFKGIEKKKEPMHHDDNSAFQMLKERYARGEISEKEFELKKAILKEK</sequence>
<name>A0A3A9K9N9_9BACI</name>
<dbReference type="Proteomes" id="UP000281498">
    <property type="component" value="Unassembled WGS sequence"/>
</dbReference>
<gene>
    <name evidence="3" type="ORF">CR203_04130</name>
</gene>
<feature type="domain" description="SHOCT" evidence="2">
    <location>
        <begin position="51"/>
        <end position="74"/>
    </location>
</feature>
<reference evidence="3 4" key="1">
    <citation type="submission" date="2017-10" db="EMBL/GenBank/DDBJ databases">
        <title>Bacillus sp. nov., a halophilic bacterium isolated from a Keqin Lake.</title>
        <authorList>
            <person name="Wang H."/>
        </authorList>
    </citation>
    <scope>NUCLEOTIDE SEQUENCE [LARGE SCALE GENOMIC DNA]</scope>
    <source>
        <strain evidence="3 4">KCTC 13187</strain>
    </source>
</reference>
<dbReference type="RefSeq" id="WP_110936134.1">
    <property type="nucleotide sequence ID" value="NZ_KZ614146.1"/>
</dbReference>
<evidence type="ECO:0000313" key="3">
    <source>
        <dbReference type="EMBL" id="RKL69227.1"/>
    </source>
</evidence>
<dbReference type="AlphaFoldDB" id="A0A3A9K9N9"/>
<evidence type="ECO:0000259" key="2">
    <source>
        <dbReference type="Pfam" id="PF09851"/>
    </source>
</evidence>
<protein>
    <recommendedName>
        <fullName evidence="2">SHOCT domain-containing protein</fullName>
    </recommendedName>
</protein>
<dbReference type="OrthoDB" id="5461404at2"/>
<proteinExistence type="predicted"/>
<comment type="caution">
    <text evidence="3">The sequence shown here is derived from an EMBL/GenBank/DDBJ whole genome shotgun (WGS) entry which is preliminary data.</text>
</comment>
<dbReference type="InterPro" id="IPR018649">
    <property type="entry name" value="SHOCT"/>
</dbReference>